<evidence type="ECO:0000256" key="1">
    <source>
        <dbReference type="ARBA" id="ARBA00001947"/>
    </source>
</evidence>
<evidence type="ECO:0000256" key="2">
    <source>
        <dbReference type="ARBA" id="ARBA00022670"/>
    </source>
</evidence>
<dbReference type="Gene3D" id="3.10.450.350">
    <property type="match status" value="1"/>
</dbReference>
<evidence type="ECO:0000256" key="5">
    <source>
        <dbReference type="ARBA" id="ARBA00022833"/>
    </source>
</evidence>
<name>A0A1T4X1Z2_9BACT</name>
<evidence type="ECO:0000256" key="4">
    <source>
        <dbReference type="ARBA" id="ARBA00022801"/>
    </source>
</evidence>
<dbReference type="AlphaFoldDB" id="A0A1T4X1Z2"/>
<dbReference type="GO" id="GO:0004222">
    <property type="term" value="F:metalloendopeptidase activity"/>
    <property type="evidence" value="ECO:0007669"/>
    <property type="project" value="TreeGrafter"/>
</dbReference>
<dbReference type="Proteomes" id="UP000189733">
    <property type="component" value="Unassembled WGS sequence"/>
</dbReference>
<dbReference type="OrthoDB" id="9815245at2"/>
<comment type="cofactor">
    <cofactor evidence="1">
        <name>Zn(2+)</name>
        <dbReference type="ChEBI" id="CHEBI:29105"/>
    </cofactor>
</comment>
<dbReference type="SUPFAM" id="SSF51261">
    <property type="entry name" value="Duplicated hybrid motif"/>
    <property type="match status" value="1"/>
</dbReference>
<dbReference type="PANTHER" id="PTHR21666:SF288">
    <property type="entry name" value="CELL DIVISION PROTEIN YTFB"/>
    <property type="match status" value="1"/>
</dbReference>
<reference evidence="9 10" key="1">
    <citation type="submission" date="2017-02" db="EMBL/GenBank/DDBJ databases">
        <authorList>
            <person name="Peterson S.W."/>
        </authorList>
    </citation>
    <scope>NUCLEOTIDE SEQUENCE [LARGE SCALE GENOMIC DNA]</scope>
    <source>
        <strain evidence="9 10">DSM 18034</strain>
    </source>
</reference>
<dbReference type="InterPro" id="IPR011055">
    <property type="entry name" value="Dup_hybrid_motif"/>
</dbReference>
<evidence type="ECO:0000313" key="10">
    <source>
        <dbReference type="Proteomes" id="UP000189733"/>
    </source>
</evidence>
<keyword evidence="3" id="KW-0479">Metal-binding</keyword>
<dbReference type="GO" id="GO:0006508">
    <property type="term" value="P:proteolysis"/>
    <property type="evidence" value="ECO:0007669"/>
    <property type="project" value="UniProtKB-KW"/>
</dbReference>
<evidence type="ECO:0000256" key="6">
    <source>
        <dbReference type="ARBA" id="ARBA00023049"/>
    </source>
</evidence>
<dbReference type="STRING" id="1121442.SAMN02745702_02840"/>
<dbReference type="InterPro" id="IPR050570">
    <property type="entry name" value="Cell_wall_metabolism_enzyme"/>
</dbReference>
<keyword evidence="5" id="KW-0862">Zinc</keyword>
<organism evidence="9 10">
    <name type="scientific">Desulfobaculum bizertense DSM 18034</name>
    <dbReference type="NCBI Taxonomy" id="1121442"/>
    <lineage>
        <taxon>Bacteria</taxon>
        <taxon>Pseudomonadati</taxon>
        <taxon>Thermodesulfobacteriota</taxon>
        <taxon>Desulfovibrionia</taxon>
        <taxon>Desulfovibrionales</taxon>
        <taxon>Desulfovibrionaceae</taxon>
        <taxon>Desulfobaculum</taxon>
    </lineage>
</organism>
<sequence length="424" mass="47756">MSLDQRQRRLYLLSFCALCMLAAASFIPSGIAQAGVAGAASKTSTAKQSERLLFEREIKPGDSLSTMLSNVLAPPEVHKVSQACRGVFRLNKLSIGQPYRVWMEKGRFSRLEYSLDDWEQLRIDCTGGKYTAKIEALPLEVEVLRMSGTVEQRQGYTQAVRAAGGNRELMLRLADIFAFKFNAWRDLKKGDSFVALVEHKKRRGKTVGYGRIFSASFTKAGKEYEAYWYRSDDGRASYYNGAGENLQPYLRAPLPMYVVSSGYNARRLHPVTGRRQPHYAIDYAAPSGTPIYAAADGRVNKVQQDRLAGRYIRIQHDAKYETMYMHMSGFAKGLKAGDNVVQGQIIGYVGSSGRATGPHLDFRLRRYGRLINPRMNHDLASAGELSKWQQSAMRRRIASYRVRMRSPQMAATALPRGWDKTELF</sequence>
<evidence type="ECO:0000259" key="8">
    <source>
        <dbReference type="Pfam" id="PF01551"/>
    </source>
</evidence>
<keyword evidence="7" id="KW-0732">Signal</keyword>
<keyword evidence="10" id="KW-1185">Reference proteome</keyword>
<proteinExistence type="predicted"/>
<feature type="chain" id="PRO_5012278615" evidence="7">
    <location>
        <begin position="35"/>
        <end position="424"/>
    </location>
</feature>
<dbReference type="EMBL" id="FUYA01000013">
    <property type="protein sequence ID" value="SKA82871.1"/>
    <property type="molecule type" value="Genomic_DNA"/>
</dbReference>
<dbReference type="InterPro" id="IPR016047">
    <property type="entry name" value="M23ase_b-sheet_dom"/>
</dbReference>
<evidence type="ECO:0000256" key="3">
    <source>
        <dbReference type="ARBA" id="ARBA00022723"/>
    </source>
</evidence>
<dbReference type="Pfam" id="PF01551">
    <property type="entry name" value="Peptidase_M23"/>
    <property type="match status" value="1"/>
</dbReference>
<dbReference type="GO" id="GO:0046872">
    <property type="term" value="F:metal ion binding"/>
    <property type="evidence" value="ECO:0007669"/>
    <property type="project" value="UniProtKB-KW"/>
</dbReference>
<keyword evidence="2" id="KW-0645">Protease</keyword>
<protein>
    <submittedName>
        <fullName evidence="9">Murein DD-endopeptidase MepM and murein hydrolase activator NlpD, contain LysM domain</fullName>
    </submittedName>
</protein>
<dbReference type="CDD" id="cd12797">
    <property type="entry name" value="M23_peptidase"/>
    <property type="match status" value="1"/>
</dbReference>
<gene>
    <name evidence="9" type="ORF">SAMN02745702_02840</name>
</gene>
<feature type="domain" description="M23ase beta-sheet core" evidence="8">
    <location>
        <begin position="277"/>
        <end position="373"/>
    </location>
</feature>
<evidence type="ECO:0000313" key="9">
    <source>
        <dbReference type="EMBL" id="SKA82871.1"/>
    </source>
</evidence>
<keyword evidence="4 9" id="KW-0378">Hydrolase</keyword>
<keyword evidence="6" id="KW-0482">Metalloprotease</keyword>
<dbReference type="Gene3D" id="2.70.70.10">
    <property type="entry name" value="Glucose Permease (Domain IIA)"/>
    <property type="match status" value="1"/>
</dbReference>
<accession>A0A1T4X1Z2</accession>
<evidence type="ECO:0000256" key="7">
    <source>
        <dbReference type="SAM" id="SignalP"/>
    </source>
</evidence>
<dbReference type="RefSeq" id="WP_078686104.1">
    <property type="nucleotide sequence ID" value="NZ_FUYA01000013.1"/>
</dbReference>
<dbReference type="PANTHER" id="PTHR21666">
    <property type="entry name" value="PEPTIDASE-RELATED"/>
    <property type="match status" value="1"/>
</dbReference>
<feature type="signal peptide" evidence="7">
    <location>
        <begin position="1"/>
        <end position="34"/>
    </location>
</feature>